<comment type="subcellular location">
    <subcellularLocation>
        <location evidence="1 7">Cell membrane</location>
        <topology evidence="1 7">Multi-pass membrane protein</topology>
    </subcellularLocation>
</comment>
<evidence type="ECO:0000256" key="6">
    <source>
        <dbReference type="ARBA" id="ARBA00023136"/>
    </source>
</evidence>
<feature type="transmembrane region" description="Helical" evidence="7">
    <location>
        <begin position="219"/>
        <end position="239"/>
    </location>
</feature>
<organism evidence="9 10">
    <name type="scientific">Clostridium celatum DSM 1785</name>
    <dbReference type="NCBI Taxonomy" id="545697"/>
    <lineage>
        <taxon>Bacteria</taxon>
        <taxon>Bacillati</taxon>
        <taxon>Bacillota</taxon>
        <taxon>Clostridia</taxon>
        <taxon>Eubacteriales</taxon>
        <taxon>Clostridiaceae</taxon>
        <taxon>Clostridium</taxon>
    </lineage>
</organism>
<evidence type="ECO:0000259" key="8">
    <source>
        <dbReference type="PROSITE" id="PS50928"/>
    </source>
</evidence>
<dbReference type="PANTHER" id="PTHR30151">
    <property type="entry name" value="ALKANE SULFONATE ABC TRANSPORTER-RELATED, MEMBRANE SUBUNIT"/>
    <property type="match status" value="1"/>
</dbReference>
<dbReference type="Gene3D" id="1.10.3720.10">
    <property type="entry name" value="MetI-like"/>
    <property type="match status" value="1"/>
</dbReference>
<dbReference type="InterPro" id="IPR000515">
    <property type="entry name" value="MetI-like"/>
</dbReference>
<comment type="caution">
    <text evidence="9">The sequence shown here is derived from an EMBL/GenBank/DDBJ whole genome shotgun (WGS) entry which is preliminary data.</text>
</comment>
<evidence type="ECO:0000256" key="4">
    <source>
        <dbReference type="ARBA" id="ARBA00022692"/>
    </source>
</evidence>
<keyword evidence="4 7" id="KW-0812">Transmembrane</keyword>
<dbReference type="HOGENOM" id="CLU_046113_4_2_9"/>
<proteinExistence type="inferred from homology"/>
<dbReference type="OrthoDB" id="308958at2"/>
<feature type="transmembrane region" description="Helical" evidence="7">
    <location>
        <begin position="12"/>
        <end position="30"/>
    </location>
</feature>
<dbReference type="RefSeq" id="WP_005213668.1">
    <property type="nucleotide sequence ID" value="NZ_KB291646.1"/>
</dbReference>
<feature type="transmembrane region" description="Helical" evidence="7">
    <location>
        <begin position="93"/>
        <end position="115"/>
    </location>
</feature>
<evidence type="ECO:0000256" key="5">
    <source>
        <dbReference type="ARBA" id="ARBA00022989"/>
    </source>
</evidence>
<evidence type="ECO:0000313" key="9">
    <source>
        <dbReference type="EMBL" id="EKY26500.1"/>
    </source>
</evidence>
<dbReference type="GO" id="GO:0055085">
    <property type="term" value="P:transmembrane transport"/>
    <property type="evidence" value="ECO:0007669"/>
    <property type="project" value="InterPro"/>
</dbReference>
<keyword evidence="2 7" id="KW-0813">Transport</keyword>
<evidence type="ECO:0000256" key="2">
    <source>
        <dbReference type="ARBA" id="ARBA00022448"/>
    </source>
</evidence>
<keyword evidence="3" id="KW-1003">Cell membrane</keyword>
<evidence type="ECO:0000256" key="3">
    <source>
        <dbReference type="ARBA" id="ARBA00022475"/>
    </source>
</evidence>
<dbReference type="PANTHER" id="PTHR30151:SF0">
    <property type="entry name" value="ABC TRANSPORTER PERMEASE PROTEIN MJ0413-RELATED"/>
    <property type="match status" value="1"/>
</dbReference>
<dbReference type="PATRIC" id="fig|545697.3.peg.1883"/>
<dbReference type="PROSITE" id="PS50928">
    <property type="entry name" value="ABC_TM1"/>
    <property type="match status" value="1"/>
</dbReference>
<dbReference type="STRING" id="545697.HMPREF0216_01914"/>
<protein>
    <submittedName>
        <fullName evidence="9">ABC transporter, permease protein</fullName>
    </submittedName>
</protein>
<sequence length="250" mass="28591">MTQSSLKNKKYLVIASIIILLIWQSVAIIINNRLLMPSFFDVIENLYNLICEVNFMKLIVSSIIRCIESFILSLFISIVLAICSYYSKFIYNLLYPIILFIKAIPTMAFIVLILIWTSKEFAPIIIGIVISFPIFYDVILNTLLNINKDLIQMCKVYEISNIDRINAIIIPSIIIELKKVINSTLALIFKVVISGEVYAQPKYGIGSMIQLEKMQLNTAAVIAWMIIITVIVYGFDLILEKIFLLKKYKG</sequence>
<comment type="similarity">
    <text evidence="7">Belongs to the binding-protein-dependent transport system permease family.</text>
</comment>
<gene>
    <name evidence="9" type="ORF">HMPREF0216_01914</name>
</gene>
<feature type="transmembrane region" description="Helical" evidence="7">
    <location>
        <begin position="121"/>
        <end position="144"/>
    </location>
</feature>
<feature type="domain" description="ABC transmembrane type-1" evidence="8">
    <location>
        <begin position="59"/>
        <end position="239"/>
    </location>
</feature>
<dbReference type="Pfam" id="PF00528">
    <property type="entry name" value="BPD_transp_1"/>
    <property type="match status" value="1"/>
</dbReference>
<dbReference type="GO" id="GO:0005886">
    <property type="term" value="C:plasma membrane"/>
    <property type="evidence" value="ECO:0007669"/>
    <property type="project" value="UniProtKB-SubCell"/>
</dbReference>
<evidence type="ECO:0000313" key="10">
    <source>
        <dbReference type="Proteomes" id="UP000010420"/>
    </source>
</evidence>
<name>L1QFN4_9CLOT</name>
<keyword evidence="6 7" id="KW-0472">Membrane</keyword>
<keyword evidence="10" id="KW-1185">Reference proteome</keyword>
<keyword evidence="5 7" id="KW-1133">Transmembrane helix</keyword>
<dbReference type="eggNOG" id="COG0600">
    <property type="taxonomic scope" value="Bacteria"/>
</dbReference>
<dbReference type="InterPro" id="IPR035906">
    <property type="entry name" value="MetI-like_sf"/>
</dbReference>
<feature type="transmembrane region" description="Helical" evidence="7">
    <location>
        <begin position="62"/>
        <end position="86"/>
    </location>
</feature>
<evidence type="ECO:0000256" key="1">
    <source>
        <dbReference type="ARBA" id="ARBA00004651"/>
    </source>
</evidence>
<dbReference type="EMBL" id="AMEZ01000054">
    <property type="protein sequence ID" value="EKY26500.1"/>
    <property type="molecule type" value="Genomic_DNA"/>
</dbReference>
<accession>L1QFN4</accession>
<evidence type="ECO:0000256" key="7">
    <source>
        <dbReference type="RuleBase" id="RU363032"/>
    </source>
</evidence>
<dbReference type="AlphaFoldDB" id="L1QFN4"/>
<reference evidence="9 10" key="1">
    <citation type="submission" date="2012-05" db="EMBL/GenBank/DDBJ databases">
        <authorList>
            <person name="Weinstock G."/>
            <person name="Sodergren E."/>
            <person name="Lobos E.A."/>
            <person name="Fulton L."/>
            <person name="Fulton R."/>
            <person name="Courtney L."/>
            <person name="Fronick C."/>
            <person name="O'Laughlin M."/>
            <person name="Godfrey J."/>
            <person name="Wilson R.M."/>
            <person name="Miner T."/>
            <person name="Farmer C."/>
            <person name="Delehaunty K."/>
            <person name="Cordes M."/>
            <person name="Minx P."/>
            <person name="Tomlinson C."/>
            <person name="Chen J."/>
            <person name="Wollam A."/>
            <person name="Pepin K.H."/>
            <person name="Bhonagiri V."/>
            <person name="Zhang X."/>
            <person name="Suruliraj S."/>
            <person name="Warren W."/>
            <person name="Mitreva M."/>
            <person name="Mardis E.R."/>
            <person name="Wilson R.K."/>
        </authorList>
    </citation>
    <scope>NUCLEOTIDE SEQUENCE [LARGE SCALE GENOMIC DNA]</scope>
    <source>
        <strain evidence="9 10">DSM 1785</strain>
    </source>
</reference>
<dbReference type="Proteomes" id="UP000010420">
    <property type="component" value="Unassembled WGS sequence"/>
</dbReference>
<dbReference type="SUPFAM" id="SSF161098">
    <property type="entry name" value="MetI-like"/>
    <property type="match status" value="1"/>
</dbReference>